<dbReference type="Ensembl" id="ENSBMST00010029500.1">
    <property type="protein sequence ID" value="ENSBMSP00010026800.1"/>
    <property type="gene ID" value="ENSBMSG00010019472.1"/>
</dbReference>
<dbReference type="Gene3D" id="3.40.50.150">
    <property type="entry name" value="Vaccinia Virus protein VP39"/>
    <property type="match status" value="1"/>
</dbReference>
<evidence type="ECO:0000259" key="1">
    <source>
        <dbReference type="Pfam" id="PF25132"/>
    </source>
</evidence>
<dbReference type="AlphaFoldDB" id="A0A8C0DUD9"/>
<dbReference type="GeneTree" id="ENSGT00940000172644"/>
<accession>A0A8C0DUD9</accession>
<sequence length="145" mass="16399">MRRSNMDRAGGKSAAVVAVVTEPRFTQRYREYLEKQKLLERQHRVEKMPDGTVALPVLGESLHEQHLRELRNRVAPGSTCVLTQLLNPVLSKKAQACSPAQRLCLEVHGKPWKTQILHIQPVKSYAPHVDHIVLDLECRPCPLVG</sequence>
<dbReference type="OMA" id="SKKAQAC"/>
<proteinExistence type="predicted"/>
<feature type="domain" description="TYW2 N-terminal" evidence="1">
    <location>
        <begin position="18"/>
        <end position="94"/>
    </location>
</feature>
<dbReference type="InterPro" id="IPR056745">
    <property type="entry name" value="TYW2_N"/>
</dbReference>
<evidence type="ECO:0000313" key="2">
    <source>
        <dbReference type="Ensembl" id="ENSBMSP00010026800.1"/>
    </source>
</evidence>
<name>A0A8C0DUD9_BALMU</name>
<reference evidence="2" key="1">
    <citation type="submission" date="2023-09" db="UniProtKB">
        <authorList>
            <consortium name="Ensembl"/>
        </authorList>
    </citation>
    <scope>IDENTIFICATION</scope>
</reference>
<protein>
    <recommendedName>
        <fullName evidence="1">TYW2 N-terminal domain-containing protein</fullName>
    </recommendedName>
</protein>
<dbReference type="InterPro" id="IPR029063">
    <property type="entry name" value="SAM-dependent_MTases_sf"/>
</dbReference>
<organism evidence="2">
    <name type="scientific">Balaenoptera musculus</name>
    <name type="common">Blue whale</name>
    <dbReference type="NCBI Taxonomy" id="9771"/>
    <lineage>
        <taxon>Eukaryota</taxon>
        <taxon>Metazoa</taxon>
        <taxon>Chordata</taxon>
        <taxon>Craniata</taxon>
        <taxon>Vertebrata</taxon>
        <taxon>Euteleostomi</taxon>
        <taxon>Mammalia</taxon>
        <taxon>Eutheria</taxon>
        <taxon>Laurasiatheria</taxon>
        <taxon>Artiodactyla</taxon>
        <taxon>Whippomorpha</taxon>
        <taxon>Cetacea</taxon>
        <taxon>Mysticeti</taxon>
        <taxon>Balaenopteridae</taxon>
        <taxon>Balaenoptera</taxon>
    </lineage>
</organism>
<dbReference type="Pfam" id="PF25132">
    <property type="entry name" value="TYW2_N"/>
    <property type="match status" value="1"/>
</dbReference>